<protein>
    <submittedName>
        <fullName evidence="1">Uncharacterized protein</fullName>
    </submittedName>
</protein>
<dbReference type="AlphaFoldDB" id="A0A6S7K4C7"/>
<organism evidence="1 2">
    <name type="scientific">Paramuricea clavata</name>
    <name type="common">Red gorgonian</name>
    <name type="synonym">Violescent sea-whip</name>
    <dbReference type="NCBI Taxonomy" id="317549"/>
    <lineage>
        <taxon>Eukaryota</taxon>
        <taxon>Metazoa</taxon>
        <taxon>Cnidaria</taxon>
        <taxon>Anthozoa</taxon>
        <taxon>Octocorallia</taxon>
        <taxon>Malacalcyonacea</taxon>
        <taxon>Plexauridae</taxon>
        <taxon>Paramuricea</taxon>
    </lineage>
</organism>
<dbReference type="Pfam" id="PF16188">
    <property type="entry name" value="Peptidase_M24_C"/>
    <property type="match status" value="1"/>
</dbReference>
<dbReference type="PANTHER" id="PTHR43763">
    <property type="entry name" value="XAA-PRO AMINOPEPTIDASE 1"/>
    <property type="match status" value="1"/>
</dbReference>
<comment type="caution">
    <text evidence="1">The sequence shown here is derived from an EMBL/GenBank/DDBJ whole genome shotgun (WGS) entry which is preliminary data.</text>
</comment>
<name>A0A6S7K4C7_PARCT</name>
<reference evidence="1" key="1">
    <citation type="submission" date="2020-04" db="EMBL/GenBank/DDBJ databases">
        <authorList>
            <person name="Alioto T."/>
            <person name="Alioto T."/>
            <person name="Gomez Garrido J."/>
        </authorList>
    </citation>
    <scope>NUCLEOTIDE SEQUENCE</scope>
    <source>
        <strain evidence="1">A484AB</strain>
    </source>
</reference>
<dbReference type="InterPro" id="IPR032416">
    <property type="entry name" value="Peptidase_M24_C"/>
</dbReference>
<feature type="non-terminal residue" evidence="1">
    <location>
        <position position="102"/>
    </location>
</feature>
<proteinExistence type="predicted"/>
<gene>
    <name evidence="1" type="ORF">PACLA_8A035367</name>
</gene>
<dbReference type="OrthoDB" id="9995434at2759"/>
<evidence type="ECO:0000313" key="1">
    <source>
        <dbReference type="EMBL" id="CAB4038271.1"/>
    </source>
</evidence>
<dbReference type="InterPro" id="IPR036005">
    <property type="entry name" value="Creatinase/aminopeptidase-like"/>
</dbReference>
<dbReference type="EMBL" id="CACRXK020024008">
    <property type="protein sequence ID" value="CAB4038271.1"/>
    <property type="molecule type" value="Genomic_DNA"/>
</dbReference>
<evidence type="ECO:0000313" key="2">
    <source>
        <dbReference type="Proteomes" id="UP001152795"/>
    </source>
</evidence>
<dbReference type="Gene3D" id="3.90.230.10">
    <property type="entry name" value="Creatinase/methionine aminopeptidase superfamily"/>
    <property type="match status" value="1"/>
</dbReference>
<dbReference type="PANTHER" id="PTHR43763:SF6">
    <property type="entry name" value="XAA-PRO AMINOPEPTIDASE 1"/>
    <property type="match status" value="1"/>
</dbReference>
<accession>A0A6S7K4C7</accession>
<sequence length="102" mass="12032">NRFNDVDYYTFDPICYFPVQRKLIDETIMSDRQINWINDYHKKTAKRVGDELKKQGKMKQYDWLMEQTKPIVRNVATTNVATTTGKSISFIFVSALIAHFSF</sequence>
<dbReference type="InterPro" id="IPR050422">
    <property type="entry name" value="X-Pro_aminopeptidase_P"/>
</dbReference>
<dbReference type="Proteomes" id="UP001152795">
    <property type="component" value="Unassembled WGS sequence"/>
</dbReference>
<keyword evidence="2" id="KW-1185">Reference proteome</keyword>